<proteinExistence type="predicted"/>
<sequence>MFTLLGNFNHAGRYHHPHRGVQGGDGGGGQTLVSSTSQSASAIYLTTLATPALLLREAGVETLRTALGLSQGAPSPSSPAALPEEEASVGWAHALSLPNELPQEEEEEEDEEEAEPQRGQPSCQRSNSTPCVCTNFVPEETFGAAI</sequence>
<name>A0A9Q1HU87_CONCO</name>
<feature type="region of interest" description="Disordered" evidence="1">
    <location>
        <begin position="69"/>
        <end position="134"/>
    </location>
</feature>
<accession>A0A9Q1HU87</accession>
<organism evidence="2 3">
    <name type="scientific">Conger conger</name>
    <name type="common">Conger eel</name>
    <name type="synonym">Muraena conger</name>
    <dbReference type="NCBI Taxonomy" id="82655"/>
    <lineage>
        <taxon>Eukaryota</taxon>
        <taxon>Metazoa</taxon>
        <taxon>Chordata</taxon>
        <taxon>Craniata</taxon>
        <taxon>Vertebrata</taxon>
        <taxon>Euteleostomi</taxon>
        <taxon>Actinopterygii</taxon>
        <taxon>Neopterygii</taxon>
        <taxon>Teleostei</taxon>
        <taxon>Anguilliformes</taxon>
        <taxon>Congridae</taxon>
        <taxon>Conger</taxon>
    </lineage>
</organism>
<reference evidence="2" key="1">
    <citation type="journal article" date="2023" name="Science">
        <title>Genome structures resolve the early diversification of teleost fishes.</title>
        <authorList>
            <person name="Parey E."/>
            <person name="Louis A."/>
            <person name="Montfort J."/>
            <person name="Bouchez O."/>
            <person name="Roques C."/>
            <person name="Iampietro C."/>
            <person name="Lluch J."/>
            <person name="Castinel A."/>
            <person name="Donnadieu C."/>
            <person name="Desvignes T."/>
            <person name="Floi Bucao C."/>
            <person name="Jouanno E."/>
            <person name="Wen M."/>
            <person name="Mejri S."/>
            <person name="Dirks R."/>
            <person name="Jansen H."/>
            <person name="Henkel C."/>
            <person name="Chen W.J."/>
            <person name="Zahm M."/>
            <person name="Cabau C."/>
            <person name="Klopp C."/>
            <person name="Thompson A.W."/>
            <person name="Robinson-Rechavi M."/>
            <person name="Braasch I."/>
            <person name="Lecointre G."/>
            <person name="Bobe J."/>
            <person name="Postlethwait J.H."/>
            <person name="Berthelot C."/>
            <person name="Roest Crollius H."/>
            <person name="Guiguen Y."/>
        </authorList>
    </citation>
    <scope>NUCLEOTIDE SEQUENCE</scope>
    <source>
        <strain evidence="2">Concon-B</strain>
    </source>
</reference>
<dbReference type="AlphaFoldDB" id="A0A9Q1HU87"/>
<evidence type="ECO:0000256" key="1">
    <source>
        <dbReference type="SAM" id="MobiDB-lite"/>
    </source>
</evidence>
<evidence type="ECO:0000313" key="3">
    <source>
        <dbReference type="Proteomes" id="UP001152803"/>
    </source>
</evidence>
<dbReference type="EMBL" id="JAFJMO010000010">
    <property type="protein sequence ID" value="KAJ8265322.1"/>
    <property type="molecule type" value="Genomic_DNA"/>
</dbReference>
<feature type="compositionally biased region" description="Gly residues" evidence="1">
    <location>
        <begin position="21"/>
        <end position="30"/>
    </location>
</feature>
<gene>
    <name evidence="2" type="ORF">COCON_G00144210</name>
</gene>
<feature type="compositionally biased region" description="Low complexity" evidence="1">
    <location>
        <begin position="73"/>
        <end position="82"/>
    </location>
</feature>
<feature type="compositionally biased region" description="Acidic residues" evidence="1">
    <location>
        <begin position="102"/>
        <end position="114"/>
    </location>
</feature>
<comment type="caution">
    <text evidence="2">The sequence shown here is derived from an EMBL/GenBank/DDBJ whole genome shotgun (WGS) entry which is preliminary data.</text>
</comment>
<dbReference type="Proteomes" id="UP001152803">
    <property type="component" value="Unassembled WGS sequence"/>
</dbReference>
<keyword evidence="3" id="KW-1185">Reference proteome</keyword>
<feature type="region of interest" description="Disordered" evidence="1">
    <location>
        <begin position="15"/>
        <end position="34"/>
    </location>
</feature>
<feature type="compositionally biased region" description="Polar residues" evidence="1">
    <location>
        <begin position="119"/>
        <end position="132"/>
    </location>
</feature>
<evidence type="ECO:0000313" key="2">
    <source>
        <dbReference type="EMBL" id="KAJ8265322.1"/>
    </source>
</evidence>
<protein>
    <submittedName>
        <fullName evidence="2">Uncharacterized protein</fullName>
    </submittedName>
</protein>
<dbReference type="OrthoDB" id="8961155at2759"/>